<evidence type="ECO:0000313" key="2">
    <source>
        <dbReference type="Proteomes" id="UP000887159"/>
    </source>
</evidence>
<dbReference type="AlphaFoldDB" id="A0A8X6VFE8"/>
<sequence length="124" mass="14505">MKTDIRHKLPKQAEEAQHPPAIYSQSRVQQFQGKQCIEVWDLLVFMLSGLSDVFRSQQLAVAKNWNHYRPNSWGQHPEALCMFFMGAMTVEFVFMDDNTRLHRANNVSGRLQSEDITRMDWSAF</sequence>
<keyword evidence="2" id="KW-1185">Reference proteome</keyword>
<comment type="caution">
    <text evidence="1">The sequence shown here is derived from an EMBL/GenBank/DDBJ whole genome shotgun (WGS) entry which is preliminary data.</text>
</comment>
<dbReference type="EMBL" id="BMAU01021255">
    <property type="protein sequence ID" value="GFY05903.1"/>
    <property type="molecule type" value="Genomic_DNA"/>
</dbReference>
<proteinExistence type="predicted"/>
<organism evidence="1 2">
    <name type="scientific">Trichonephila clavipes</name>
    <name type="common">Golden silk orbweaver</name>
    <name type="synonym">Nephila clavipes</name>
    <dbReference type="NCBI Taxonomy" id="2585209"/>
    <lineage>
        <taxon>Eukaryota</taxon>
        <taxon>Metazoa</taxon>
        <taxon>Ecdysozoa</taxon>
        <taxon>Arthropoda</taxon>
        <taxon>Chelicerata</taxon>
        <taxon>Arachnida</taxon>
        <taxon>Araneae</taxon>
        <taxon>Araneomorphae</taxon>
        <taxon>Entelegynae</taxon>
        <taxon>Araneoidea</taxon>
        <taxon>Nephilidae</taxon>
        <taxon>Trichonephila</taxon>
    </lineage>
</organism>
<reference evidence="1" key="1">
    <citation type="submission" date="2020-08" db="EMBL/GenBank/DDBJ databases">
        <title>Multicomponent nature underlies the extraordinary mechanical properties of spider dragline silk.</title>
        <authorList>
            <person name="Kono N."/>
            <person name="Nakamura H."/>
            <person name="Mori M."/>
            <person name="Yoshida Y."/>
            <person name="Ohtoshi R."/>
            <person name="Malay A.D."/>
            <person name="Moran D.A.P."/>
            <person name="Tomita M."/>
            <person name="Numata K."/>
            <person name="Arakawa K."/>
        </authorList>
    </citation>
    <scope>NUCLEOTIDE SEQUENCE</scope>
</reference>
<name>A0A8X6VFE8_TRICX</name>
<accession>A0A8X6VFE8</accession>
<gene>
    <name evidence="1" type="ORF">TNCV_4405681</name>
</gene>
<dbReference type="Proteomes" id="UP000887159">
    <property type="component" value="Unassembled WGS sequence"/>
</dbReference>
<protein>
    <submittedName>
        <fullName evidence="1">Uncharacterized protein</fullName>
    </submittedName>
</protein>
<evidence type="ECO:0000313" key="1">
    <source>
        <dbReference type="EMBL" id="GFY05903.1"/>
    </source>
</evidence>